<dbReference type="OrthoDB" id="419773at2759"/>
<dbReference type="InterPro" id="IPR039421">
    <property type="entry name" value="Type_1_exporter"/>
</dbReference>
<sequence length="533" mass="60666">MVIMLKLQEEIENVARIANIHEFTVKLPQVSISLYFAIGNEEQRISIAPAFVRNREIVLFDEATYALDSQSDAVYKAQSNNRTSLTIAHRSGVPTSCSPKVDTPSYVFPHNPQSGLQAPIYQLFAGIQALPAMDKMAMRGRCRHETDQMVSFMKETFDFENKRNAQGNSEYFLDGVKAFELRKPISSMYRGTVIQFPSMKMKKKQCFCMTVEEILRWQQTFRVYADADIYKHDSNGDEKALLKKSLSGKSAAGREAFKMKFVCRISQNPIFMEFDAKVIPRQLNESWPNKIYLASVSGIDFAGREHDVADVVYYFKNWQKVFELGKDGLPLPFNGRDFHQTPAKVKPDIDNNQLSKDLLKMARVRLTACDLEGIQIVVETGIGLGVFSGEHLGISHQVKQLSAKALKQLLEEDDKQFPNIKGVILSLPIFVRDKYNNLEIFRQEFSDYRGRLPLLIIDQDMHKIAVYCAKMNYIVSELNPADSHGVFGEYWQNKGPAVEEKLALTTAGLLTQHHAVNLQVLDINHYHLLDFSK</sequence>
<dbReference type="Gene3D" id="3.40.50.300">
    <property type="entry name" value="P-loop containing nucleotide triphosphate hydrolases"/>
    <property type="match status" value="1"/>
</dbReference>
<gene>
    <name evidence="1" type="ORF">GPM918_LOCUS20171</name>
    <name evidence="2" type="ORF">SRO942_LOCUS20168</name>
</gene>
<protein>
    <submittedName>
        <fullName evidence="1">Uncharacterized protein</fullName>
    </submittedName>
</protein>
<organism evidence="1 3">
    <name type="scientific">Didymodactylos carnosus</name>
    <dbReference type="NCBI Taxonomy" id="1234261"/>
    <lineage>
        <taxon>Eukaryota</taxon>
        <taxon>Metazoa</taxon>
        <taxon>Spiralia</taxon>
        <taxon>Gnathifera</taxon>
        <taxon>Rotifera</taxon>
        <taxon>Eurotatoria</taxon>
        <taxon>Bdelloidea</taxon>
        <taxon>Philodinida</taxon>
        <taxon>Philodinidae</taxon>
        <taxon>Didymodactylos</taxon>
    </lineage>
</organism>
<evidence type="ECO:0000313" key="2">
    <source>
        <dbReference type="EMBL" id="CAF3894286.1"/>
    </source>
</evidence>
<reference evidence="1" key="1">
    <citation type="submission" date="2021-02" db="EMBL/GenBank/DDBJ databases">
        <authorList>
            <person name="Nowell W R."/>
        </authorList>
    </citation>
    <scope>NUCLEOTIDE SEQUENCE</scope>
</reference>
<name>A0A814RB18_9BILA</name>
<evidence type="ECO:0000313" key="1">
    <source>
        <dbReference type="EMBL" id="CAF1130609.1"/>
    </source>
</evidence>
<dbReference type="EMBL" id="CAJNOQ010006308">
    <property type="protein sequence ID" value="CAF1130609.1"/>
    <property type="molecule type" value="Genomic_DNA"/>
</dbReference>
<keyword evidence="3" id="KW-1185">Reference proteome</keyword>
<accession>A0A814RB18</accession>
<evidence type="ECO:0000313" key="3">
    <source>
        <dbReference type="Proteomes" id="UP000663829"/>
    </source>
</evidence>
<proteinExistence type="predicted"/>
<dbReference type="PANTHER" id="PTHR24221:SF503">
    <property type="entry name" value="MITOCHONDRIAL POTASSIUM CHANNEL ATP-BINDING SUBUNIT"/>
    <property type="match status" value="1"/>
</dbReference>
<dbReference type="GO" id="GO:0042626">
    <property type="term" value="F:ATPase-coupled transmembrane transporter activity"/>
    <property type="evidence" value="ECO:0007669"/>
    <property type="project" value="TreeGrafter"/>
</dbReference>
<dbReference type="Proteomes" id="UP000663829">
    <property type="component" value="Unassembled WGS sequence"/>
</dbReference>
<dbReference type="EMBL" id="CAJOBC010006308">
    <property type="protein sequence ID" value="CAF3894286.1"/>
    <property type="molecule type" value="Genomic_DNA"/>
</dbReference>
<dbReference type="AlphaFoldDB" id="A0A814RB18"/>
<dbReference type="SUPFAM" id="SSF52540">
    <property type="entry name" value="P-loop containing nucleoside triphosphate hydrolases"/>
    <property type="match status" value="1"/>
</dbReference>
<dbReference type="PANTHER" id="PTHR24221">
    <property type="entry name" value="ATP-BINDING CASSETTE SUB-FAMILY B"/>
    <property type="match status" value="1"/>
</dbReference>
<dbReference type="InterPro" id="IPR027417">
    <property type="entry name" value="P-loop_NTPase"/>
</dbReference>
<dbReference type="Proteomes" id="UP000681722">
    <property type="component" value="Unassembled WGS sequence"/>
</dbReference>
<dbReference type="GO" id="GO:0016020">
    <property type="term" value="C:membrane"/>
    <property type="evidence" value="ECO:0007669"/>
    <property type="project" value="TreeGrafter"/>
</dbReference>
<comment type="caution">
    <text evidence="1">The sequence shown here is derived from an EMBL/GenBank/DDBJ whole genome shotgun (WGS) entry which is preliminary data.</text>
</comment>